<dbReference type="Proteomes" id="UP001060085">
    <property type="component" value="Linkage Group LG06"/>
</dbReference>
<organism evidence="1 2">
    <name type="scientific">Catharanthus roseus</name>
    <name type="common">Madagascar periwinkle</name>
    <name type="synonym">Vinca rosea</name>
    <dbReference type="NCBI Taxonomy" id="4058"/>
    <lineage>
        <taxon>Eukaryota</taxon>
        <taxon>Viridiplantae</taxon>
        <taxon>Streptophyta</taxon>
        <taxon>Embryophyta</taxon>
        <taxon>Tracheophyta</taxon>
        <taxon>Spermatophyta</taxon>
        <taxon>Magnoliopsida</taxon>
        <taxon>eudicotyledons</taxon>
        <taxon>Gunneridae</taxon>
        <taxon>Pentapetalae</taxon>
        <taxon>asterids</taxon>
        <taxon>lamiids</taxon>
        <taxon>Gentianales</taxon>
        <taxon>Apocynaceae</taxon>
        <taxon>Rauvolfioideae</taxon>
        <taxon>Vinceae</taxon>
        <taxon>Catharanthinae</taxon>
        <taxon>Catharanthus</taxon>
    </lineage>
</organism>
<gene>
    <name evidence="1" type="ORF">M9H77_27396</name>
</gene>
<proteinExistence type="predicted"/>
<evidence type="ECO:0000313" key="2">
    <source>
        <dbReference type="Proteomes" id="UP001060085"/>
    </source>
</evidence>
<name>A0ACC0ACD5_CATRO</name>
<protein>
    <submittedName>
        <fullName evidence="1">Uncharacterized protein</fullName>
    </submittedName>
</protein>
<reference evidence="2" key="1">
    <citation type="journal article" date="2023" name="Nat. Plants">
        <title>Single-cell RNA sequencing provides a high-resolution roadmap for understanding the multicellular compartmentation of specialized metabolism.</title>
        <authorList>
            <person name="Sun S."/>
            <person name="Shen X."/>
            <person name="Li Y."/>
            <person name="Li Y."/>
            <person name="Wang S."/>
            <person name="Li R."/>
            <person name="Zhang H."/>
            <person name="Shen G."/>
            <person name="Guo B."/>
            <person name="Wei J."/>
            <person name="Xu J."/>
            <person name="St-Pierre B."/>
            <person name="Chen S."/>
            <person name="Sun C."/>
        </authorList>
    </citation>
    <scope>NUCLEOTIDE SEQUENCE [LARGE SCALE GENOMIC DNA]</scope>
</reference>
<keyword evidence="2" id="KW-1185">Reference proteome</keyword>
<evidence type="ECO:0000313" key="1">
    <source>
        <dbReference type="EMBL" id="KAI5658603.1"/>
    </source>
</evidence>
<dbReference type="EMBL" id="CM044706">
    <property type="protein sequence ID" value="KAI5658603.1"/>
    <property type="molecule type" value="Genomic_DNA"/>
</dbReference>
<comment type="caution">
    <text evidence="1">The sequence shown here is derived from an EMBL/GenBank/DDBJ whole genome shotgun (WGS) entry which is preliminary data.</text>
</comment>
<sequence>MDDNDMEVERARLISLALDFGFDEGSAIKCLDRLVNLYGEDGRDFISVEHCGDDFLAALAESMQDTEDWDNDDFQAMESEACGNLADMLENDVHVPIDNYDGASVDINSGSHIHVIEDSPKPRGRGRQNLRQLDSSSNGEEDEDLVVLSEMNRKAAKNSSSQAIGKRSREPSSISEDLSSTITHNSVSYKGRSTVAMKNEPKTLTCEELQSLDDIELANVVIFGNQNFRPLQHQACQTFLKKQDCFVLMPTGGGKSLCYQLPSTLQPGVTIVISPLLSLIQDQIITLNLKFAIPATFLNSQQTASQAAAVVQELRKDNPSCKLLYVTPERIAGNLSFQDVLQCLYRKGQLAGFVVDEAHCVSQWGHDFRPDYRVLGCLKRNFPDVPVMALTATATQKVREDILNALKIPRARVLKMSFDRSNLNYEVVGKTKEPLEQLGKILLSRFRNLCGIVYCLSKNESVEVSKYLNEKCKVKTVHYHAGLAARQRVAVQKKWHAGEVQVVCATIAFGMGIDKPDVRFIIHNTMSKSIESYYQESGRAGRDGLPATCIVLYQKKDFSRVVCMLRSGQGGKTKSFKLAMDQARKMQEYCEIKTGCRRQALLAHFGEAFDCNACKYGSNPCDNCLKTSS</sequence>
<accession>A0ACC0ACD5</accession>